<keyword evidence="6" id="KW-1003">Cell membrane</keyword>
<gene>
    <name evidence="7" type="ORF">BFC18_11870</name>
</gene>
<feature type="transmembrane region" description="Helical" evidence="6">
    <location>
        <begin position="149"/>
        <end position="173"/>
    </location>
</feature>
<proteinExistence type="inferred from homology"/>
<dbReference type="Pfam" id="PF01925">
    <property type="entry name" value="TauE"/>
    <property type="match status" value="1"/>
</dbReference>
<keyword evidence="5 6" id="KW-0472">Membrane</keyword>
<feature type="transmembrane region" description="Helical" evidence="6">
    <location>
        <begin position="180"/>
        <end position="204"/>
    </location>
</feature>
<dbReference type="GO" id="GO:0005886">
    <property type="term" value="C:plasma membrane"/>
    <property type="evidence" value="ECO:0007669"/>
    <property type="project" value="UniProtKB-SubCell"/>
</dbReference>
<dbReference type="OrthoDB" id="457670at2"/>
<protein>
    <recommendedName>
        <fullName evidence="6">Probable membrane transporter protein</fullName>
    </recommendedName>
</protein>
<evidence type="ECO:0000313" key="8">
    <source>
        <dbReference type="Proteomes" id="UP000175691"/>
    </source>
</evidence>
<dbReference type="Proteomes" id="UP000175691">
    <property type="component" value="Unassembled WGS sequence"/>
</dbReference>
<evidence type="ECO:0000313" key="7">
    <source>
        <dbReference type="EMBL" id="OFC70708.1"/>
    </source>
</evidence>
<dbReference type="EMBL" id="MDHN01000025">
    <property type="protein sequence ID" value="OFC70708.1"/>
    <property type="molecule type" value="Genomic_DNA"/>
</dbReference>
<feature type="transmembrane region" description="Helical" evidence="6">
    <location>
        <begin position="85"/>
        <end position="104"/>
    </location>
</feature>
<feature type="transmembrane region" description="Helical" evidence="6">
    <location>
        <begin position="51"/>
        <end position="73"/>
    </location>
</feature>
<keyword evidence="3 6" id="KW-0812">Transmembrane</keyword>
<reference evidence="7 8" key="1">
    <citation type="submission" date="2016-08" db="EMBL/GenBank/DDBJ databases">
        <authorList>
            <person name="Seilhamer J.J."/>
        </authorList>
    </citation>
    <scope>NUCLEOTIDE SEQUENCE [LARGE SCALE GENOMIC DNA]</scope>
    <source>
        <strain evidence="7 8">KCTC 42603</strain>
    </source>
</reference>
<evidence type="ECO:0000256" key="5">
    <source>
        <dbReference type="ARBA" id="ARBA00023136"/>
    </source>
</evidence>
<dbReference type="InterPro" id="IPR002781">
    <property type="entry name" value="TM_pro_TauE-like"/>
</dbReference>
<evidence type="ECO:0000256" key="6">
    <source>
        <dbReference type="RuleBase" id="RU363041"/>
    </source>
</evidence>
<comment type="similarity">
    <text evidence="2 6">Belongs to the 4-toluene sulfonate uptake permease (TSUP) (TC 2.A.102) family.</text>
</comment>
<feature type="transmembrane region" description="Helical" evidence="6">
    <location>
        <begin position="216"/>
        <end position="235"/>
    </location>
</feature>
<dbReference type="AlphaFoldDB" id="A0A1E7ZB20"/>
<evidence type="ECO:0000256" key="1">
    <source>
        <dbReference type="ARBA" id="ARBA00004141"/>
    </source>
</evidence>
<comment type="subcellular location">
    <subcellularLocation>
        <location evidence="6">Cell membrane</location>
        <topology evidence="6">Multi-pass membrane protein</topology>
    </subcellularLocation>
    <subcellularLocation>
        <location evidence="1">Membrane</location>
        <topology evidence="1">Multi-pass membrane protein</topology>
    </subcellularLocation>
</comment>
<organism evidence="7 8">
    <name type="scientific">Alteromonas confluentis</name>
    <dbReference type="NCBI Taxonomy" id="1656094"/>
    <lineage>
        <taxon>Bacteria</taxon>
        <taxon>Pseudomonadati</taxon>
        <taxon>Pseudomonadota</taxon>
        <taxon>Gammaproteobacteria</taxon>
        <taxon>Alteromonadales</taxon>
        <taxon>Alteromonadaceae</taxon>
        <taxon>Alteromonas/Salinimonas group</taxon>
        <taxon>Alteromonas</taxon>
    </lineage>
</organism>
<evidence type="ECO:0000256" key="3">
    <source>
        <dbReference type="ARBA" id="ARBA00022692"/>
    </source>
</evidence>
<comment type="caution">
    <text evidence="7">The sequence shown here is derived from an EMBL/GenBank/DDBJ whole genome shotgun (WGS) entry which is preliminary data.</text>
</comment>
<keyword evidence="8" id="KW-1185">Reference proteome</keyword>
<evidence type="ECO:0000256" key="2">
    <source>
        <dbReference type="ARBA" id="ARBA00009142"/>
    </source>
</evidence>
<dbReference type="RefSeq" id="WP_070125534.1">
    <property type="nucleotide sequence ID" value="NZ_MDHN01000025.1"/>
</dbReference>
<evidence type="ECO:0000256" key="4">
    <source>
        <dbReference type="ARBA" id="ARBA00022989"/>
    </source>
</evidence>
<dbReference type="STRING" id="1656094.BFC18_11870"/>
<keyword evidence="4 6" id="KW-1133">Transmembrane helix</keyword>
<sequence>MDPFLIIFMCCLALGLLVGLLAGMLGIGGGLIIVPCLSYLMVHFLGISTDIVMPMAVATSLSTIIFTGLSSVMAHKKLGNLDRHIVVYSGIGIAFGAVAGAFVASAISGHLLKNIFAVLVMLVAAQMIFGKREASRHEASKPTLIAVGSGVGGISALMGIGGGALLVPALVWFRVGVRQAIGCAAFSGLVVALFGTASFIFTGAEVPGLPEKAIGYVYWPATLGIVCTSVFTANLGARLGQRMNTQLLKKILAGLLVLVSIRMIVGIE</sequence>
<accession>A0A1E7ZB20</accession>
<dbReference type="PANTHER" id="PTHR43483">
    <property type="entry name" value="MEMBRANE TRANSPORTER PROTEIN HI_0806-RELATED"/>
    <property type="match status" value="1"/>
</dbReference>
<feature type="transmembrane region" description="Helical" evidence="6">
    <location>
        <begin position="6"/>
        <end position="39"/>
    </location>
</feature>
<name>A0A1E7ZB20_9ALTE</name>
<dbReference type="PANTHER" id="PTHR43483:SF3">
    <property type="entry name" value="MEMBRANE TRANSPORTER PROTEIN HI_0806-RELATED"/>
    <property type="match status" value="1"/>
</dbReference>